<reference evidence="1" key="1">
    <citation type="submission" date="2022-08" db="EMBL/GenBank/DDBJ databases">
        <authorList>
            <person name="Gutierrez-Valencia J."/>
        </authorList>
    </citation>
    <scope>NUCLEOTIDE SEQUENCE</scope>
</reference>
<proteinExistence type="predicted"/>
<evidence type="ECO:0000313" key="2">
    <source>
        <dbReference type="Proteomes" id="UP001154282"/>
    </source>
</evidence>
<gene>
    <name evidence="1" type="ORF">LITE_LOCUS50842</name>
</gene>
<accession>A0AAV0RZV5</accession>
<dbReference type="PANTHER" id="PTHR48219:SF2">
    <property type="entry name" value="VACUOLAR PROTEIN SORTING-ASSOCIATED PROTEIN 62"/>
    <property type="match status" value="1"/>
</dbReference>
<keyword evidence="2" id="KW-1185">Reference proteome</keyword>
<organism evidence="1 2">
    <name type="scientific">Linum tenue</name>
    <dbReference type="NCBI Taxonomy" id="586396"/>
    <lineage>
        <taxon>Eukaryota</taxon>
        <taxon>Viridiplantae</taxon>
        <taxon>Streptophyta</taxon>
        <taxon>Embryophyta</taxon>
        <taxon>Tracheophyta</taxon>
        <taxon>Spermatophyta</taxon>
        <taxon>Magnoliopsida</taxon>
        <taxon>eudicotyledons</taxon>
        <taxon>Gunneridae</taxon>
        <taxon>Pentapetalae</taxon>
        <taxon>rosids</taxon>
        <taxon>fabids</taxon>
        <taxon>Malpighiales</taxon>
        <taxon>Linaceae</taxon>
        <taxon>Linum</taxon>
    </lineage>
</organism>
<dbReference type="InterPro" id="IPR009291">
    <property type="entry name" value="Vps62"/>
</dbReference>
<dbReference type="PANTHER" id="PTHR48219">
    <property type="entry name" value="VACUOLAR PROTEIN SORTING-ASSOCIATED PROTEIN 62-RELATED"/>
    <property type="match status" value="1"/>
</dbReference>
<sequence>MHERSGKSNTFNSQINSDVLPSVSFEAQVVSPELRFYDNTKSSLDDSSYGEKLLRAKMDLSFMYASKENDTWIRAAVKDLSVEAGSGLMILDPVDISGGYTSIKDKTDTSLISTDVCFHLSLSTISLLLNLQSQATAALQFGNAIPLAPCTNFDRIWVSPKENGSRNKLTFWRPRAPANYVILGDCVTSRPIPPSVAVMAVNNSYGRVRKPIGFNLIALLSEIQVFECAGGSELDSDCSIWMPIAPPGYAALGCVAHVGRQPPPNHVVYCLRSDLVSSTTYAECLLCARPQPSSSSGFSIWRMDNVIASFYAHLSSEYPPRDSSCDLSHLLLWNHVNHSSPKDTRLDTNGDDSVELKKRENVGENSSRWDVIRSVSKATNCYVSTPNFERIWWDRGSDVRRPVSIWRPIARPGYAVLGDCIAEGLEAPALGIIFKADSTEFASKPVQFTKVSHIMGKGIDEVFFWYPIAPPGYAALGCIVTRVDEPPSANSFCCPRMDLVNQANIIEVPVSRSSNSKASQCWTIWRVENQACTFLARSDLKKPSSKLAFSIGDSTKPKSRENVTAEMKIKCFSVTVLDSLCGMMTPLFDFTITNIKLATHGRMESMNAVLISSIAASTFNTQFEAWEPLVEPFDGIFK</sequence>
<protein>
    <submittedName>
        <fullName evidence="1">Uncharacterized protein</fullName>
    </submittedName>
</protein>
<dbReference type="AlphaFoldDB" id="A0AAV0RZV5"/>
<name>A0AAV0RZV5_9ROSI</name>
<dbReference type="Pfam" id="PF06101">
    <property type="entry name" value="Vps62"/>
    <property type="match status" value="2"/>
</dbReference>
<comment type="caution">
    <text evidence="1">The sequence shown here is derived from an EMBL/GenBank/DDBJ whole genome shotgun (WGS) entry which is preliminary data.</text>
</comment>
<dbReference type="Proteomes" id="UP001154282">
    <property type="component" value="Unassembled WGS sequence"/>
</dbReference>
<dbReference type="EMBL" id="CAMGYJ010000011">
    <property type="protein sequence ID" value="CAI0626408.1"/>
    <property type="molecule type" value="Genomic_DNA"/>
</dbReference>
<evidence type="ECO:0000313" key="1">
    <source>
        <dbReference type="EMBL" id="CAI0626408.1"/>
    </source>
</evidence>